<dbReference type="CDD" id="cd00405">
    <property type="entry name" value="PRAI"/>
    <property type="match status" value="1"/>
</dbReference>
<dbReference type="HAMAP" id="MF_00135">
    <property type="entry name" value="PRAI"/>
    <property type="match status" value="1"/>
</dbReference>
<keyword evidence="8 9" id="KW-0413">Isomerase</keyword>
<protein>
    <recommendedName>
        <fullName evidence="4 9">N-(5'-phosphoribosyl)anthranilate isomerase</fullName>
        <shortName evidence="9">PRAI</shortName>
        <ecNumber evidence="3 9">5.3.1.24</ecNumber>
    </recommendedName>
</protein>
<comment type="catalytic activity">
    <reaction evidence="1 9">
        <text>N-(5-phospho-beta-D-ribosyl)anthranilate = 1-(2-carboxyphenylamino)-1-deoxy-D-ribulose 5-phosphate</text>
        <dbReference type="Rhea" id="RHEA:21540"/>
        <dbReference type="ChEBI" id="CHEBI:18277"/>
        <dbReference type="ChEBI" id="CHEBI:58613"/>
        <dbReference type="EC" id="5.3.1.24"/>
    </reaction>
</comment>
<comment type="pathway">
    <text evidence="2 9">Amino-acid biosynthesis; L-tryptophan biosynthesis; L-tryptophan from chorismate: step 3/5.</text>
</comment>
<evidence type="ECO:0000256" key="4">
    <source>
        <dbReference type="ARBA" id="ARBA00022272"/>
    </source>
</evidence>
<evidence type="ECO:0000256" key="8">
    <source>
        <dbReference type="ARBA" id="ARBA00023235"/>
    </source>
</evidence>
<evidence type="ECO:0000313" key="11">
    <source>
        <dbReference type="EMBL" id="MBK0418479.1"/>
    </source>
</evidence>
<evidence type="ECO:0000256" key="3">
    <source>
        <dbReference type="ARBA" id="ARBA00012572"/>
    </source>
</evidence>
<evidence type="ECO:0000256" key="9">
    <source>
        <dbReference type="HAMAP-Rule" id="MF_00135"/>
    </source>
</evidence>
<dbReference type="EC" id="5.3.1.24" evidence="3 9"/>
<dbReference type="PANTHER" id="PTHR42894:SF1">
    <property type="entry name" value="N-(5'-PHOSPHORIBOSYL)ANTHRANILATE ISOMERASE"/>
    <property type="match status" value="1"/>
</dbReference>
<evidence type="ECO:0000256" key="5">
    <source>
        <dbReference type="ARBA" id="ARBA00022605"/>
    </source>
</evidence>
<dbReference type="AlphaFoldDB" id="A0A934Q892"/>
<keyword evidence="6 9" id="KW-0822">Tryptophan biosynthesis</keyword>
<dbReference type="GO" id="GO:0000162">
    <property type="term" value="P:L-tryptophan biosynthetic process"/>
    <property type="evidence" value="ECO:0007669"/>
    <property type="project" value="UniProtKB-UniRule"/>
</dbReference>
<evidence type="ECO:0000256" key="1">
    <source>
        <dbReference type="ARBA" id="ARBA00001164"/>
    </source>
</evidence>
<dbReference type="SUPFAM" id="SSF51366">
    <property type="entry name" value="Ribulose-phoshate binding barrel"/>
    <property type="match status" value="1"/>
</dbReference>
<dbReference type="InterPro" id="IPR013785">
    <property type="entry name" value="Aldolase_TIM"/>
</dbReference>
<feature type="domain" description="N-(5'phosphoribosyl) anthranilate isomerase (PRAI)" evidence="10">
    <location>
        <begin position="3"/>
        <end position="195"/>
    </location>
</feature>
<keyword evidence="7 9" id="KW-0057">Aromatic amino acid biosynthesis</keyword>
<name>A0A934Q892_9MICO</name>
<evidence type="ECO:0000256" key="6">
    <source>
        <dbReference type="ARBA" id="ARBA00022822"/>
    </source>
</evidence>
<evidence type="ECO:0000313" key="12">
    <source>
        <dbReference type="Proteomes" id="UP000608530"/>
    </source>
</evidence>
<accession>A0A934Q892</accession>
<dbReference type="Gene3D" id="3.20.20.70">
    <property type="entry name" value="Aldolase class I"/>
    <property type="match status" value="1"/>
</dbReference>
<keyword evidence="5 9" id="KW-0028">Amino-acid biosynthesis</keyword>
<comment type="caution">
    <text evidence="11">The sequence shown here is derived from an EMBL/GenBank/DDBJ whole genome shotgun (WGS) entry which is preliminary data.</text>
</comment>
<proteinExistence type="inferred from homology"/>
<dbReference type="RefSeq" id="WP_200114632.1">
    <property type="nucleotide sequence ID" value="NZ_JAEHOH010000006.1"/>
</dbReference>
<dbReference type="GO" id="GO:0004640">
    <property type="term" value="F:phosphoribosylanthranilate isomerase activity"/>
    <property type="evidence" value="ECO:0007669"/>
    <property type="project" value="UniProtKB-UniRule"/>
</dbReference>
<dbReference type="Proteomes" id="UP000608530">
    <property type="component" value="Unassembled WGS sequence"/>
</dbReference>
<keyword evidence="12" id="KW-1185">Reference proteome</keyword>
<evidence type="ECO:0000256" key="2">
    <source>
        <dbReference type="ARBA" id="ARBA00004664"/>
    </source>
</evidence>
<reference evidence="11" key="1">
    <citation type="submission" date="2020-12" db="EMBL/GenBank/DDBJ databases">
        <title>Leucobacter sp. CAS1, isolated from Chromium sludge.</title>
        <authorList>
            <person name="Xu Z."/>
        </authorList>
    </citation>
    <scope>NUCLEOTIDE SEQUENCE</scope>
    <source>
        <strain evidence="11">CSA1</strain>
    </source>
</reference>
<sequence>MFVKICGLTAPETAETAVGLGADAIGMVMSRTSVRRIDPGTVASIVEAVGDRAEKVLVVHDVPAREAALAAARLGVDVLQMHGPYGREDFAEARKAFPRIWRATSLARDPEVRAGDWGEELLLLDGARAGSGERWDITGLRGLELGERWLLAGGLDPDNVAEAIATVRPWGVDVSSGVESAPGVKSVELIERFIANARAA</sequence>
<dbReference type="InterPro" id="IPR044643">
    <property type="entry name" value="TrpF_fam"/>
</dbReference>
<organism evidence="11 12">
    <name type="scientific">Leucobacter chromiisoli</name>
    <dbReference type="NCBI Taxonomy" id="2796471"/>
    <lineage>
        <taxon>Bacteria</taxon>
        <taxon>Bacillati</taxon>
        <taxon>Actinomycetota</taxon>
        <taxon>Actinomycetes</taxon>
        <taxon>Micrococcales</taxon>
        <taxon>Microbacteriaceae</taxon>
        <taxon>Leucobacter</taxon>
    </lineage>
</organism>
<evidence type="ECO:0000256" key="7">
    <source>
        <dbReference type="ARBA" id="ARBA00023141"/>
    </source>
</evidence>
<dbReference type="EMBL" id="JAEHOH010000006">
    <property type="protein sequence ID" value="MBK0418479.1"/>
    <property type="molecule type" value="Genomic_DNA"/>
</dbReference>
<gene>
    <name evidence="9" type="primary">trpF</name>
    <name evidence="11" type="ORF">JD276_05450</name>
</gene>
<dbReference type="Pfam" id="PF00697">
    <property type="entry name" value="PRAI"/>
    <property type="match status" value="1"/>
</dbReference>
<dbReference type="InterPro" id="IPR001240">
    <property type="entry name" value="PRAI_dom"/>
</dbReference>
<evidence type="ECO:0000259" key="10">
    <source>
        <dbReference type="Pfam" id="PF00697"/>
    </source>
</evidence>
<dbReference type="PANTHER" id="PTHR42894">
    <property type="entry name" value="N-(5'-PHOSPHORIBOSYL)ANTHRANILATE ISOMERASE"/>
    <property type="match status" value="1"/>
</dbReference>
<comment type="similarity">
    <text evidence="9">Belongs to the TrpF family.</text>
</comment>
<dbReference type="InterPro" id="IPR011060">
    <property type="entry name" value="RibuloseP-bd_barrel"/>
</dbReference>